<evidence type="ECO:0008006" key="3">
    <source>
        <dbReference type="Google" id="ProtNLM"/>
    </source>
</evidence>
<evidence type="ECO:0000313" key="1">
    <source>
        <dbReference type="EMBL" id="PCJ20771.1"/>
    </source>
</evidence>
<comment type="caution">
    <text evidence="1">The sequence shown here is derived from an EMBL/GenBank/DDBJ whole genome shotgun (WGS) entry which is preliminary data.</text>
</comment>
<dbReference type="EMBL" id="NVVJ01000078">
    <property type="protein sequence ID" value="PCJ20771.1"/>
    <property type="molecule type" value="Genomic_DNA"/>
</dbReference>
<evidence type="ECO:0000313" key="2">
    <source>
        <dbReference type="Proteomes" id="UP000218327"/>
    </source>
</evidence>
<dbReference type="Proteomes" id="UP000218327">
    <property type="component" value="Unassembled WGS sequence"/>
</dbReference>
<proteinExistence type="predicted"/>
<reference evidence="2" key="1">
    <citation type="submission" date="2017-08" db="EMBL/GenBank/DDBJ databases">
        <title>A dynamic microbial community with high functional redundancy inhabits the cold, oxic subseafloor aquifer.</title>
        <authorList>
            <person name="Tully B.J."/>
            <person name="Wheat C.G."/>
            <person name="Glazer B.T."/>
            <person name="Huber J.A."/>
        </authorList>
    </citation>
    <scope>NUCLEOTIDE SEQUENCE [LARGE SCALE GENOMIC DNA]</scope>
</reference>
<protein>
    <recommendedName>
        <fullName evidence="3">GIY-YIG domain-containing protein</fullName>
    </recommendedName>
</protein>
<accession>A0A2A5ANS7</accession>
<organism evidence="1 2">
    <name type="scientific">SAR86 cluster bacterium</name>
    <dbReference type="NCBI Taxonomy" id="2030880"/>
    <lineage>
        <taxon>Bacteria</taxon>
        <taxon>Pseudomonadati</taxon>
        <taxon>Pseudomonadota</taxon>
        <taxon>Gammaproteobacteria</taxon>
        <taxon>SAR86 cluster</taxon>
    </lineage>
</organism>
<name>A0A2A5ANS7_9GAMM</name>
<sequence>MKFTADNWKEYEKQFISFLDSDYAKSTKGIVYFWKTEKPIKRKKGDSRVIYIGESSKSFSERYYPSSNWPIEEGYFDKYYRGYIEDYVSISIEILEVADHVMAEYEALELFKELHDELPPLNWKSGSNKRNIEEIKTIRSIILN</sequence>
<dbReference type="AlphaFoldDB" id="A0A2A5ANS7"/>
<gene>
    <name evidence="1" type="ORF">COA96_15685</name>
</gene>